<gene>
    <name evidence="3" type="ORF">QO034_00555</name>
</gene>
<dbReference type="Gene3D" id="3.40.30.10">
    <property type="entry name" value="Glutaredoxin"/>
    <property type="match status" value="1"/>
</dbReference>
<dbReference type="InterPro" id="IPR010987">
    <property type="entry name" value="Glutathione-S-Trfase_C-like"/>
</dbReference>
<evidence type="ECO:0000313" key="3">
    <source>
        <dbReference type="EMBL" id="MDK3071586.1"/>
    </source>
</evidence>
<dbReference type="RefSeq" id="WP_284483542.1">
    <property type="nucleotide sequence ID" value="NZ_JASNJE010000001.1"/>
</dbReference>
<dbReference type="SUPFAM" id="SSF47616">
    <property type="entry name" value="GST C-terminal domain-like"/>
    <property type="match status" value="1"/>
</dbReference>
<dbReference type="PANTHER" id="PTHR44051">
    <property type="entry name" value="GLUTATHIONE S-TRANSFERASE-RELATED"/>
    <property type="match status" value="1"/>
</dbReference>
<organism evidence="3 4">
    <name type="scientific">Sedimentitalea xiamensis</name>
    <dbReference type="NCBI Taxonomy" id="3050037"/>
    <lineage>
        <taxon>Bacteria</taxon>
        <taxon>Pseudomonadati</taxon>
        <taxon>Pseudomonadota</taxon>
        <taxon>Alphaproteobacteria</taxon>
        <taxon>Rhodobacterales</taxon>
        <taxon>Paracoccaceae</taxon>
        <taxon>Sedimentitalea</taxon>
    </lineage>
</organism>
<feature type="domain" description="GST N-terminal" evidence="1">
    <location>
        <begin position="1"/>
        <end position="75"/>
    </location>
</feature>
<dbReference type="PANTHER" id="PTHR44051:SF8">
    <property type="entry name" value="GLUTATHIONE S-TRANSFERASE GSTA"/>
    <property type="match status" value="1"/>
</dbReference>
<dbReference type="PROSITE" id="PS50405">
    <property type="entry name" value="GST_CTER"/>
    <property type="match status" value="1"/>
</dbReference>
<dbReference type="EMBL" id="JASNJE010000001">
    <property type="protein sequence ID" value="MDK3071586.1"/>
    <property type="molecule type" value="Genomic_DNA"/>
</dbReference>
<evidence type="ECO:0000259" key="1">
    <source>
        <dbReference type="PROSITE" id="PS50404"/>
    </source>
</evidence>
<dbReference type="InterPro" id="IPR036282">
    <property type="entry name" value="Glutathione-S-Trfase_C_sf"/>
</dbReference>
<protein>
    <submittedName>
        <fullName evidence="3">Glutathione S-transferase family protein</fullName>
    </submittedName>
</protein>
<dbReference type="InterPro" id="IPR040079">
    <property type="entry name" value="Glutathione_S-Trfase"/>
</dbReference>
<dbReference type="SFLD" id="SFLDS00019">
    <property type="entry name" value="Glutathione_Transferase_(cytos"/>
    <property type="match status" value="1"/>
</dbReference>
<evidence type="ECO:0000259" key="2">
    <source>
        <dbReference type="PROSITE" id="PS50405"/>
    </source>
</evidence>
<keyword evidence="4" id="KW-1185">Reference proteome</keyword>
<proteinExistence type="predicted"/>
<dbReference type="Pfam" id="PF13409">
    <property type="entry name" value="GST_N_2"/>
    <property type="match status" value="1"/>
</dbReference>
<comment type="caution">
    <text evidence="3">The sequence shown here is derived from an EMBL/GenBank/DDBJ whole genome shotgun (WGS) entry which is preliminary data.</text>
</comment>
<dbReference type="InterPro" id="IPR036249">
    <property type="entry name" value="Thioredoxin-like_sf"/>
</dbReference>
<evidence type="ECO:0000313" key="4">
    <source>
        <dbReference type="Proteomes" id="UP001227126"/>
    </source>
</evidence>
<dbReference type="Gene3D" id="1.20.1050.10">
    <property type="match status" value="1"/>
</dbReference>
<name>A0ABT7F919_9RHOB</name>
<accession>A0ABT7F919</accession>
<dbReference type="SUPFAM" id="SSF52833">
    <property type="entry name" value="Thioredoxin-like"/>
    <property type="match status" value="1"/>
</dbReference>
<dbReference type="CDD" id="cd03046">
    <property type="entry name" value="GST_N_GTT1_like"/>
    <property type="match status" value="1"/>
</dbReference>
<dbReference type="InterPro" id="IPR004045">
    <property type="entry name" value="Glutathione_S-Trfase_N"/>
</dbReference>
<dbReference type="Proteomes" id="UP001227126">
    <property type="component" value="Unassembled WGS sequence"/>
</dbReference>
<dbReference type="PROSITE" id="PS50404">
    <property type="entry name" value="GST_NTER"/>
    <property type="match status" value="1"/>
</dbReference>
<feature type="domain" description="GST C-terminal" evidence="2">
    <location>
        <begin position="79"/>
        <end position="197"/>
    </location>
</feature>
<dbReference type="SFLD" id="SFLDG00358">
    <property type="entry name" value="Main_(cytGST)"/>
    <property type="match status" value="1"/>
</dbReference>
<sequence>MYKVYGSVTSRAFRVLWMLEEIGEPYDYIKAGPRSEAVTALNPSGKIPVLTDGNVVITDSTAILTYLADKHRKLTFPAGTIERAHQDALTHAILDELDAVLWTAARHGFVLPEEHRVPDVKPSLKWEFARNLDRLADRMAGPFLQGEQMTIADIIATHCLNWAIGAKFPVENEKMNAYAKAMRSRDAFKRVRGLDDA</sequence>
<reference evidence="3 4" key="1">
    <citation type="submission" date="2023-05" db="EMBL/GenBank/DDBJ databases">
        <title>Sedimentitalea sp. nov. JM2-8.</title>
        <authorList>
            <person name="Huang J."/>
        </authorList>
    </citation>
    <scope>NUCLEOTIDE SEQUENCE [LARGE SCALE GENOMIC DNA]</scope>
    <source>
        <strain evidence="3 4">JM2-8</strain>
    </source>
</reference>